<name>A0A382KQH4_9ZZZZ</name>
<reference evidence="1" key="1">
    <citation type="submission" date="2018-05" db="EMBL/GenBank/DDBJ databases">
        <authorList>
            <person name="Lanie J.A."/>
            <person name="Ng W.-L."/>
            <person name="Kazmierczak K.M."/>
            <person name="Andrzejewski T.M."/>
            <person name="Davidsen T.M."/>
            <person name="Wayne K.J."/>
            <person name="Tettelin H."/>
            <person name="Glass J.I."/>
            <person name="Rusch D."/>
            <person name="Podicherti R."/>
            <person name="Tsui H.-C.T."/>
            <person name="Winkler M.E."/>
        </authorList>
    </citation>
    <scope>NUCLEOTIDE SEQUENCE</scope>
</reference>
<proteinExistence type="predicted"/>
<evidence type="ECO:0000313" key="1">
    <source>
        <dbReference type="EMBL" id="SVC25492.1"/>
    </source>
</evidence>
<dbReference type="AlphaFoldDB" id="A0A382KQH4"/>
<protein>
    <submittedName>
        <fullName evidence="1">Uncharacterized protein</fullName>
    </submittedName>
</protein>
<sequence length="32" mass="3932">MDEYYYRVTYCAFCGTELSDELEDEIEWVDED</sequence>
<dbReference type="EMBL" id="UINC01081538">
    <property type="protein sequence ID" value="SVC25492.1"/>
    <property type="molecule type" value="Genomic_DNA"/>
</dbReference>
<gene>
    <name evidence="1" type="ORF">METZ01_LOCUS278346</name>
</gene>
<accession>A0A382KQH4</accession>
<feature type="non-terminal residue" evidence="1">
    <location>
        <position position="32"/>
    </location>
</feature>
<organism evidence="1">
    <name type="scientific">marine metagenome</name>
    <dbReference type="NCBI Taxonomy" id="408172"/>
    <lineage>
        <taxon>unclassified sequences</taxon>
        <taxon>metagenomes</taxon>
        <taxon>ecological metagenomes</taxon>
    </lineage>
</organism>